<organism evidence="2 3">
    <name type="scientific">Corynebacterium maris DSM 45190</name>
    <dbReference type="NCBI Taxonomy" id="1224163"/>
    <lineage>
        <taxon>Bacteria</taxon>
        <taxon>Bacillati</taxon>
        <taxon>Actinomycetota</taxon>
        <taxon>Actinomycetes</taxon>
        <taxon>Mycobacteriales</taxon>
        <taxon>Corynebacteriaceae</taxon>
        <taxon>Corynebacterium</taxon>
    </lineage>
</organism>
<dbReference type="PATRIC" id="fig|1224163.3.peg.545"/>
<evidence type="ECO:0000313" key="3">
    <source>
        <dbReference type="Proteomes" id="UP000015388"/>
    </source>
</evidence>
<evidence type="ECO:0000313" key="2">
    <source>
        <dbReference type="EMBL" id="AGS34025.1"/>
    </source>
</evidence>
<dbReference type="InterPro" id="IPR007795">
    <property type="entry name" value="T7SS_EccB"/>
</dbReference>
<dbReference type="Pfam" id="PF05108">
    <property type="entry name" value="T7SS_ESX1_EccB"/>
    <property type="match status" value="2"/>
</dbReference>
<reference evidence="2 3" key="1">
    <citation type="submission" date="2012-11" db="EMBL/GenBank/DDBJ databases">
        <title>The complete genome sequence of Corynebacterium maris Coryn-1 (=DSM 45190).</title>
        <authorList>
            <person name="Schaffert L."/>
            <person name="Albersmeier A."/>
            <person name="Kalinowski J."/>
            <person name="Ruckert C."/>
        </authorList>
    </citation>
    <scope>NUCLEOTIDE SEQUENCE [LARGE SCALE GENOMIC DNA]</scope>
    <source>
        <strain evidence="3">Coryn-1</strain>
    </source>
</reference>
<keyword evidence="1" id="KW-0812">Transmembrane</keyword>
<evidence type="ECO:0008006" key="4">
    <source>
        <dbReference type="Google" id="ProtNLM"/>
    </source>
</evidence>
<dbReference type="Gene3D" id="3.30.2390.20">
    <property type="entry name" value="Type VII secretion system EccB, repeat 1 domain"/>
    <property type="match status" value="1"/>
</dbReference>
<dbReference type="KEGG" id="cmd:B841_02710"/>
<dbReference type="InterPro" id="IPR044857">
    <property type="entry name" value="T7SS_EccB_R1"/>
</dbReference>
<dbReference type="STRING" id="1224163.B841_02710"/>
<protein>
    <recommendedName>
        <fullName evidence="4">Type VII secretion protein EccB</fullName>
    </recommendedName>
</protein>
<keyword evidence="1" id="KW-1133">Transmembrane helix</keyword>
<dbReference type="AlphaFoldDB" id="S5T0G9"/>
<name>S5T0G9_9CORY</name>
<dbReference type="GO" id="GO:0005576">
    <property type="term" value="C:extracellular region"/>
    <property type="evidence" value="ECO:0007669"/>
    <property type="project" value="TreeGrafter"/>
</dbReference>
<dbReference type="NCBIfam" id="TIGR03919">
    <property type="entry name" value="T7SS_EccB"/>
    <property type="match status" value="1"/>
</dbReference>
<proteinExistence type="predicted"/>
<dbReference type="Proteomes" id="UP000015388">
    <property type="component" value="Chromosome"/>
</dbReference>
<keyword evidence="3" id="KW-1185">Reference proteome</keyword>
<dbReference type="RefSeq" id="WP_020933958.1">
    <property type="nucleotide sequence ID" value="NC_021915.1"/>
</dbReference>
<gene>
    <name evidence="2" type="ORF">B841_02710</name>
</gene>
<dbReference type="EMBL" id="CP003924">
    <property type="protein sequence ID" value="AGS34025.1"/>
    <property type="molecule type" value="Genomic_DNA"/>
</dbReference>
<evidence type="ECO:0000256" key="1">
    <source>
        <dbReference type="SAM" id="Phobius"/>
    </source>
</evidence>
<accession>S5T0G9</accession>
<dbReference type="HOGENOM" id="CLU_036302_3_1_11"/>
<sequence>MREKNTSPTLLPTTKAQVSGHRFLRRRVEHGLVFGDIRMIHDPLGTRSRALLFGFIATVLVGLGAGLMAWASPNPDPGEAAIVADDAGGLYVRVDDRLHPVANLASARLIAGEPADPASIGAEYLAASPHGSPVGVPDAPSLIADQAPRRWSACWVAETGEVVVRAGAGATQLGEDAVFVPTADRDWVLTADGRRELPAADSPEGRVLRRGLGVDAATPAVDVPGEVLSAVAEQPAWRLPDPLPHLLHTGSEAGSWALIDSAVAPLTDVQAGILADAGAPETEIDRAELADYPTHEGEATSLPRVAPGWVDPAERAVCADESGAAVTAPAEPGGVELAGDAVADRFDGPPGGAFAVDTGHGLQVISGVGRRHEVPEPEALTSLGTPEPADAPWEVVRLLPEGSALSREAAAQATY</sequence>
<feature type="transmembrane region" description="Helical" evidence="1">
    <location>
        <begin position="50"/>
        <end position="71"/>
    </location>
</feature>
<dbReference type="eggNOG" id="COG3266">
    <property type="taxonomic scope" value="Bacteria"/>
</dbReference>
<keyword evidence="1" id="KW-0472">Membrane</keyword>
<dbReference type="PANTHER" id="PTHR40765">
    <property type="entry name" value="ESX-2 SECRETION SYSTEM ATPASE ECCB2"/>
    <property type="match status" value="1"/>
</dbReference>
<dbReference type="PANTHER" id="PTHR40765:SF2">
    <property type="entry name" value="ESX-2 SECRETION SYSTEM ATPASE ECCB2"/>
    <property type="match status" value="1"/>
</dbReference>